<dbReference type="Gene3D" id="2.60.120.920">
    <property type="match status" value="1"/>
</dbReference>
<keyword evidence="2" id="KW-0175">Coiled coil</keyword>
<proteinExistence type="predicted"/>
<dbReference type="InterPro" id="IPR050143">
    <property type="entry name" value="TRIM/RBCC"/>
</dbReference>
<organism evidence="4 5">
    <name type="scientific">Sapajus apella</name>
    <name type="common">Brown-capped capuchin</name>
    <name type="synonym">Cebus apella</name>
    <dbReference type="NCBI Taxonomy" id="9515"/>
    <lineage>
        <taxon>Eukaryota</taxon>
        <taxon>Metazoa</taxon>
        <taxon>Chordata</taxon>
        <taxon>Craniata</taxon>
        <taxon>Vertebrata</taxon>
        <taxon>Euteleostomi</taxon>
        <taxon>Mammalia</taxon>
        <taxon>Eutheria</taxon>
        <taxon>Euarchontoglires</taxon>
        <taxon>Primates</taxon>
        <taxon>Haplorrhini</taxon>
        <taxon>Platyrrhini</taxon>
        <taxon>Cebidae</taxon>
        <taxon>Cebinae</taxon>
        <taxon>Sapajus</taxon>
    </lineage>
</organism>
<dbReference type="InterPro" id="IPR001870">
    <property type="entry name" value="B30.2/SPRY"/>
</dbReference>
<dbReference type="PROSITE" id="PS50188">
    <property type="entry name" value="B302_SPRY"/>
    <property type="match status" value="1"/>
</dbReference>
<dbReference type="InterPro" id="IPR043136">
    <property type="entry name" value="B30.2/SPRY_sf"/>
</dbReference>
<reference evidence="5" key="1">
    <citation type="submission" date="2025-08" db="UniProtKB">
        <authorList>
            <consortium name="RefSeq"/>
        </authorList>
    </citation>
    <scope>IDENTIFICATION</scope>
    <source>
        <tissue evidence="5">Blood</tissue>
    </source>
</reference>
<dbReference type="GO" id="GO:0016567">
    <property type="term" value="P:protein ubiquitination"/>
    <property type="evidence" value="ECO:0007669"/>
    <property type="project" value="UniProtKB-UniPathway"/>
</dbReference>
<gene>
    <name evidence="5" type="primary">LOC116547038</name>
</gene>
<dbReference type="Proteomes" id="UP000504640">
    <property type="component" value="Unplaced"/>
</dbReference>
<evidence type="ECO:0000313" key="4">
    <source>
        <dbReference type="Proteomes" id="UP000504640"/>
    </source>
</evidence>
<evidence type="ECO:0000313" key="5">
    <source>
        <dbReference type="RefSeq" id="XP_032129014.1"/>
    </source>
</evidence>
<dbReference type="SUPFAM" id="SSF49899">
    <property type="entry name" value="Concanavalin A-like lectins/glucanases"/>
    <property type="match status" value="1"/>
</dbReference>
<feature type="domain" description="B30.2/SPRY" evidence="3">
    <location>
        <begin position="83"/>
        <end position="210"/>
    </location>
</feature>
<evidence type="ECO:0000256" key="1">
    <source>
        <dbReference type="ARBA" id="ARBA00022786"/>
    </source>
</evidence>
<protein>
    <submittedName>
        <fullName evidence="5">Tripartite motif-containing protein 64C-like</fullName>
    </submittedName>
</protein>
<dbReference type="AlphaFoldDB" id="A0A6J3HH04"/>
<dbReference type="PANTHER" id="PTHR24103">
    <property type="entry name" value="E3 UBIQUITIN-PROTEIN LIGASE TRIM"/>
    <property type="match status" value="1"/>
</dbReference>
<name>A0A6J3HH04_SAPAP</name>
<keyword evidence="1" id="KW-0833">Ubl conjugation pathway</keyword>
<dbReference type="GeneID" id="116547038"/>
<dbReference type="UniPathway" id="UPA00143"/>
<dbReference type="RefSeq" id="XP_032129014.1">
    <property type="nucleotide sequence ID" value="XM_032273123.1"/>
</dbReference>
<evidence type="ECO:0000259" key="3">
    <source>
        <dbReference type="PROSITE" id="PS50188"/>
    </source>
</evidence>
<sequence length="210" mass="23952">MRQFLEEEEQLYLQGLDREEELFQPLPNSQVRMTQNSERMKDMYRELWELSHMPGVELPQEVGNALARTDLAQMQKPQLVNPELTSWGITGVQDVLNKFRVGNSLSTEMVPRSISLSEDVRQVTFGDDHHSAVIDPPGVESFALRGAQAFSSHRHYWEVDVTYSSDWILGVCKDSRTADTNIIIGSDERFFFFSISSKIAITIVSPTLQL</sequence>
<evidence type="ECO:0000256" key="2">
    <source>
        <dbReference type="ARBA" id="ARBA00023054"/>
    </source>
</evidence>
<keyword evidence="4" id="KW-1185">Reference proteome</keyword>
<accession>A0A6J3HH04</accession>
<dbReference type="InterPro" id="IPR013320">
    <property type="entry name" value="ConA-like_dom_sf"/>
</dbReference>